<keyword evidence="2" id="KW-1185">Reference proteome</keyword>
<evidence type="ECO:0000313" key="1">
    <source>
        <dbReference type="EMBL" id="VDN44787.1"/>
    </source>
</evidence>
<dbReference type="AlphaFoldDB" id="A0A3P7PIV8"/>
<name>A0A3P7PIV8_DIBLA</name>
<proteinExistence type="predicted"/>
<dbReference type="EMBL" id="UYRU01113075">
    <property type="protein sequence ID" value="VDN44787.1"/>
    <property type="molecule type" value="Genomic_DNA"/>
</dbReference>
<dbReference type="Proteomes" id="UP000281553">
    <property type="component" value="Unassembled WGS sequence"/>
</dbReference>
<evidence type="ECO:0000313" key="2">
    <source>
        <dbReference type="Proteomes" id="UP000281553"/>
    </source>
</evidence>
<protein>
    <submittedName>
        <fullName evidence="1">Uncharacterized protein</fullName>
    </submittedName>
</protein>
<feature type="non-terminal residue" evidence="1">
    <location>
        <position position="74"/>
    </location>
</feature>
<sequence>MAAETTEHEGSPAVAWTADDFSVYASPDGFVNDGLGRHQRADLASEWSPLRLLTAFEEVRRSFSLAGPTDLCCD</sequence>
<accession>A0A3P7PIV8</accession>
<organism evidence="1 2">
    <name type="scientific">Dibothriocephalus latus</name>
    <name type="common">Fish tapeworm</name>
    <name type="synonym">Diphyllobothrium latum</name>
    <dbReference type="NCBI Taxonomy" id="60516"/>
    <lineage>
        <taxon>Eukaryota</taxon>
        <taxon>Metazoa</taxon>
        <taxon>Spiralia</taxon>
        <taxon>Lophotrochozoa</taxon>
        <taxon>Platyhelminthes</taxon>
        <taxon>Cestoda</taxon>
        <taxon>Eucestoda</taxon>
        <taxon>Diphyllobothriidea</taxon>
        <taxon>Diphyllobothriidae</taxon>
        <taxon>Dibothriocephalus</taxon>
    </lineage>
</organism>
<gene>
    <name evidence="1" type="ORF">DILT_LOCUS19435</name>
</gene>
<reference evidence="1 2" key="1">
    <citation type="submission" date="2018-11" db="EMBL/GenBank/DDBJ databases">
        <authorList>
            <consortium name="Pathogen Informatics"/>
        </authorList>
    </citation>
    <scope>NUCLEOTIDE SEQUENCE [LARGE SCALE GENOMIC DNA]</scope>
</reference>